<feature type="transmembrane region" description="Helical" evidence="8">
    <location>
        <begin position="243"/>
        <end position="266"/>
    </location>
</feature>
<comment type="subcellular location">
    <subcellularLocation>
        <location evidence="1">Cell membrane</location>
        <topology evidence="1">Multi-pass membrane protein</topology>
    </subcellularLocation>
</comment>
<dbReference type="Proteomes" id="UP000652198">
    <property type="component" value="Unassembled WGS sequence"/>
</dbReference>
<feature type="transmembrane region" description="Helical" evidence="8">
    <location>
        <begin position="336"/>
        <end position="357"/>
    </location>
</feature>
<evidence type="ECO:0000259" key="9">
    <source>
        <dbReference type="PROSITE" id="PS50850"/>
    </source>
</evidence>
<keyword evidence="5" id="KW-0769">Symport</keyword>
<dbReference type="InterPro" id="IPR020846">
    <property type="entry name" value="MFS_dom"/>
</dbReference>
<evidence type="ECO:0000256" key="7">
    <source>
        <dbReference type="ARBA" id="ARBA00023136"/>
    </source>
</evidence>
<dbReference type="InterPro" id="IPR051084">
    <property type="entry name" value="H+-coupled_symporters"/>
</dbReference>
<dbReference type="Pfam" id="PF07690">
    <property type="entry name" value="MFS_1"/>
    <property type="match status" value="1"/>
</dbReference>
<feature type="transmembrane region" description="Helical" evidence="8">
    <location>
        <begin position="190"/>
        <end position="210"/>
    </location>
</feature>
<keyword evidence="2" id="KW-0813">Transport</keyword>
<organism evidence="10 11">
    <name type="scientific">Paraburkholderia solitsugae</name>
    <dbReference type="NCBI Taxonomy" id="2675748"/>
    <lineage>
        <taxon>Bacteria</taxon>
        <taxon>Pseudomonadati</taxon>
        <taxon>Pseudomonadota</taxon>
        <taxon>Betaproteobacteria</taxon>
        <taxon>Burkholderiales</taxon>
        <taxon>Burkholderiaceae</taxon>
        <taxon>Paraburkholderia</taxon>
    </lineage>
</organism>
<feature type="transmembrane region" description="Helical" evidence="8">
    <location>
        <begin position="92"/>
        <end position="113"/>
    </location>
</feature>
<dbReference type="RefSeq" id="WP_172309683.1">
    <property type="nucleotide sequence ID" value="NZ_WOEY01000027.1"/>
</dbReference>
<dbReference type="EMBL" id="WOEY01000027">
    <property type="protein sequence ID" value="NPT41095.1"/>
    <property type="molecule type" value="Genomic_DNA"/>
</dbReference>
<feature type="transmembrane region" description="Helical" evidence="8">
    <location>
        <begin position="369"/>
        <end position="392"/>
    </location>
</feature>
<gene>
    <name evidence="10" type="ORF">GNZ12_07135</name>
</gene>
<evidence type="ECO:0000256" key="6">
    <source>
        <dbReference type="ARBA" id="ARBA00022989"/>
    </source>
</evidence>
<feature type="transmembrane region" description="Helical" evidence="8">
    <location>
        <begin position="398"/>
        <end position="417"/>
    </location>
</feature>
<feature type="domain" description="Major facilitator superfamily (MFS) profile" evidence="9">
    <location>
        <begin position="20"/>
        <end position="427"/>
    </location>
</feature>
<dbReference type="SUPFAM" id="SSF103473">
    <property type="entry name" value="MFS general substrate transporter"/>
    <property type="match status" value="1"/>
</dbReference>
<keyword evidence="11" id="KW-1185">Reference proteome</keyword>
<feature type="transmembrane region" description="Helical" evidence="8">
    <location>
        <begin position="48"/>
        <end position="71"/>
    </location>
</feature>
<evidence type="ECO:0000256" key="8">
    <source>
        <dbReference type="SAM" id="Phobius"/>
    </source>
</evidence>
<keyword evidence="6 8" id="KW-1133">Transmembrane helix</keyword>
<comment type="caution">
    <text evidence="10">The sequence shown here is derived from an EMBL/GenBank/DDBJ whole genome shotgun (WGS) entry which is preliminary data.</text>
</comment>
<evidence type="ECO:0000313" key="11">
    <source>
        <dbReference type="Proteomes" id="UP000652198"/>
    </source>
</evidence>
<evidence type="ECO:0000256" key="3">
    <source>
        <dbReference type="ARBA" id="ARBA00022475"/>
    </source>
</evidence>
<sequence length="436" mass="46600">MTGSSPPMPTETRRARQRWTIIVTSTGGALETFDVVVYGFFAQEIGRAFFPASAGLSTVTLSFAVFALGFLARPLGGIFFGHLGDRYGRRRVFAWSAIVAALSTLLIAILPAYRMWGAAAPFLLLALRLTQGFCVGGELPGAIVYAVETARMKPGFSCGIVFFAVNMALLLAVGINLVEQRTLTPAQIDTFGWRIGFLAGGVIGLFSFLLRRTLPETDAYARAGDAREQKPLSVLLRDYRGPIAVGMVASMLVGLSNGLIVTHAPAWLRLLHYEPQRIAAAQTLHVVAISACMLLIAHIGDVLPRRYLFRAGAVLSALFAPVFYLTLARHQADLRVIFLIAAVVASFANGTFACAIAELFPVGVRYSGVAMAINIGLGTSMGVAPLAANVLIARTGWMAAPALLLVFGAALAFVASFGMRQLVYGKEGALCRLKVR</sequence>
<evidence type="ECO:0000256" key="5">
    <source>
        <dbReference type="ARBA" id="ARBA00022847"/>
    </source>
</evidence>
<proteinExistence type="predicted"/>
<evidence type="ECO:0000256" key="4">
    <source>
        <dbReference type="ARBA" id="ARBA00022692"/>
    </source>
</evidence>
<dbReference type="InterPro" id="IPR011701">
    <property type="entry name" value="MFS"/>
</dbReference>
<evidence type="ECO:0000256" key="1">
    <source>
        <dbReference type="ARBA" id="ARBA00004651"/>
    </source>
</evidence>
<dbReference type="InterPro" id="IPR036259">
    <property type="entry name" value="MFS_trans_sf"/>
</dbReference>
<feature type="transmembrane region" description="Helical" evidence="8">
    <location>
        <begin position="21"/>
        <end position="42"/>
    </location>
</feature>
<keyword evidence="7 8" id="KW-0472">Membrane</keyword>
<keyword evidence="3" id="KW-1003">Cell membrane</keyword>
<keyword evidence="4 8" id="KW-0812">Transmembrane</keyword>
<evidence type="ECO:0000313" key="10">
    <source>
        <dbReference type="EMBL" id="NPT41095.1"/>
    </source>
</evidence>
<protein>
    <submittedName>
        <fullName evidence="10">MFS transporter</fullName>
    </submittedName>
</protein>
<dbReference type="Gene3D" id="1.20.1250.20">
    <property type="entry name" value="MFS general substrate transporter like domains"/>
    <property type="match status" value="2"/>
</dbReference>
<accession>A0ABX2BLX8</accession>
<feature type="transmembrane region" description="Helical" evidence="8">
    <location>
        <begin position="278"/>
        <end position="300"/>
    </location>
</feature>
<evidence type="ECO:0000256" key="2">
    <source>
        <dbReference type="ARBA" id="ARBA00022448"/>
    </source>
</evidence>
<dbReference type="PANTHER" id="PTHR43528">
    <property type="entry name" value="ALPHA-KETOGLUTARATE PERMEASE"/>
    <property type="match status" value="1"/>
</dbReference>
<feature type="transmembrane region" description="Helical" evidence="8">
    <location>
        <begin position="159"/>
        <end position="178"/>
    </location>
</feature>
<feature type="transmembrane region" description="Helical" evidence="8">
    <location>
        <begin position="125"/>
        <end position="147"/>
    </location>
</feature>
<dbReference type="PROSITE" id="PS50850">
    <property type="entry name" value="MFS"/>
    <property type="match status" value="1"/>
</dbReference>
<feature type="transmembrane region" description="Helical" evidence="8">
    <location>
        <begin position="307"/>
        <end position="324"/>
    </location>
</feature>
<name>A0ABX2BLX8_9BURK</name>
<dbReference type="PANTHER" id="PTHR43528:SF1">
    <property type="entry name" value="ALPHA-KETOGLUTARATE PERMEASE"/>
    <property type="match status" value="1"/>
</dbReference>
<reference evidence="10 11" key="1">
    <citation type="submission" date="2019-11" db="EMBL/GenBank/DDBJ databases">
        <title>Metabolism of dissolved organic matter in forest soils.</title>
        <authorList>
            <person name="Cyle K.T."/>
            <person name="Wilhelm R.C."/>
            <person name="Martinez C.E."/>
        </authorList>
    </citation>
    <scope>NUCLEOTIDE SEQUENCE [LARGE SCALE GENOMIC DNA]</scope>
    <source>
        <strain evidence="10 11">1N</strain>
    </source>
</reference>